<evidence type="ECO:0000259" key="5">
    <source>
        <dbReference type="PROSITE" id="PS51722"/>
    </source>
</evidence>
<dbReference type="NCBIfam" id="TIGR01394">
    <property type="entry name" value="TypA_BipA"/>
    <property type="match status" value="1"/>
</dbReference>
<keyword evidence="4" id="KW-0690">Ribosome biogenesis</keyword>
<dbReference type="GO" id="GO:0003924">
    <property type="term" value="F:GTPase activity"/>
    <property type="evidence" value="ECO:0007669"/>
    <property type="project" value="UniProtKB-UniRule"/>
</dbReference>
<evidence type="ECO:0000256" key="2">
    <source>
        <dbReference type="ARBA" id="ARBA00023134"/>
    </source>
</evidence>
<dbReference type="InterPro" id="IPR048876">
    <property type="entry name" value="BipA_C"/>
</dbReference>
<dbReference type="PANTHER" id="PTHR42908:SF8">
    <property type="entry name" value="TR-TYPE G DOMAIN-CONTAINING PROTEIN"/>
    <property type="match status" value="1"/>
</dbReference>
<keyword evidence="4" id="KW-0378">Hydrolase</keyword>
<reference evidence="7" key="1">
    <citation type="submission" date="2017-04" db="EMBL/GenBank/DDBJ databases">
        <title>Function of individual gut microbiota members based on whole genome sequencing of pure cultures obtained from chicken caecum.</title>
        <authorList>
            <person name="Medvecky M."/>
            <person name="Cejkova D."/>
            <person name="Polansky O."/>
            <person name="Karasova D."/>
            <person name="Kubasova T."/>
            <person name="Cizek A."/>
            <person name="Rychlik I."/>
        </authorList>
    </citation>
    <scope>NUCLEOTIDE SEQUENCE [LARGE SCALE GENOMIC DNA]</scope>
    <source>
        <strain evidence="7">An144</strain>
    </source>
</reference>
<dbReference type="Pfam" id="PF00009">
    <property type="entry name" value="GTP_EFTU"/>
    <property type="match status" value="1"/>
</dbReference>
<evidence type="ECO:0000256" key="3">
    <source>
        <dbReference type="ARBA" id="ARBA00048548"/>
    </source>
</evidence>
<dbReference type="PRINTS" id="PR00315">
    <property type="entry name" value="ELONGATNFCT"/>
</dbReference>
<dbReference type="PANTHER" id="PTHR42908">
    <property type="entry name" value="TRANSLATION ELONGATION FACTOR-RELATED"/>
    <property type="match status" value="1"/>
</dbReference>
<gene>
    <name evidence="4" type="primary">bipA</name>
    <name evidence="6" type="ORF">B5E88_00310</name>
</gene>
<dbReference type="CDD" id="cd01891">
    <property type="entry name" value="TypA_BipA"/>
    <property type="match status" value="1"/>
</dbReference>
<dbReference type="SMART" id="SM00838">
    <property type="entry name" value="EFG_C"/>
    <property type="match status" value="1"/>
</dbReference>
<keyword evidence="2 4" id="KW-0342">GTP-binding</keyword>
<dbReference type="Pfam" id="PF00679">
    <property type="entry name" value="EFG_C"/>
    <property type="match status" value="1"/>
</dbReference>
<dbReference type="InterPro" id="IPR047043">
    <property type="entry name" value="BipA_III"/>
</dbReference>
<dbReference type="InterPro" id="IPR042116">
    <property type="entry name" value="TypA/BipA_C"/>
</dbReference>
<dbReference type="Gene3D" id="3.40.50.300">
    <property type="entry name" value="P-loop containing nucleotide triphosphate hydrolases"/>
    <property type="match status" value="1"/>
</dbReference>
<dbReference type="InterPro" id="IPR047041">
    <property type="entry name" value="BipA_GTP-bd_dom"/>
</dbReference>
<keyword evidence="4" id="KW-0820">tRNA-binding</keyword>
<dbReference type="HAMAP" id="MF_00849">
    <property type="entry name" value="BipA"/>
    <property type="match status" value="1"/>
</dbReference>
<keyword evidence="4" id="KW-0963">Cytoplasm</keyword>
<comment type="subcellular location">
    <subcellularLocation>
        <location evidence="4">Cytoplasm</location>
    </subcellularLocation>
    <text evidence="4">Binds to ribosomes.</text>
</comment>
<dbReference type="InterPro" id="IPR031157">
    <property type="entry name" value="G_TR_CS"/>
</dbReference>
<sequence length="613" mass="68698">MNYREDIRNIAIIAHVDHGKTTLVDELLKQSHTLDARTQLQERAMDSNALEKERGITILAKNTAVEYNGTKINIMDTPGHADFGGEVERIMKMVDGVLLVVDAYEGTMPQTRFVLKKALEQKVTPIVVVNKIDKPSARPEHVVDEVLELFIELGADDDQLDFPVVYTSALNGTSSLSSDPADQEKTMAPVFDTILEHIPAPIDNSDEPLQFQVSLLDYNEYVGRIGIGRVFRGTIRVGDQVALMKLDGDVKKFRVTKIFGFFGLKRLEIEEAKAGDLIAVSGMEDIFVGETVTPADHQEALPILHIDEPTLQMTFLVNNSPFAGREGKFVTARKIEERLMAQLQTDVSLRVDPIGPDSWIVSGRGELHLSILIENMRREGYELQVSRPEVIEREIDGVKCEPFERVQIDTPEEYMGAVIESLGMRKAEMQDMINTGNGQVRIIFLAPARGLIGYTTEFLSMTRGYGIMHHTFDQYLPMIQGQIGGRHHGALVSIDTGKATTYSIMSIEERGTVFVEPGTEVYEGMIVGENSRDNDLTVNITKAKQMTNVRSATKDQTAVIKKPKILTLEESLEFLNDDEYCEVTPESIRLRKQILNKNEREKATKKRKMSEQA</sequence>
<dbReference type="GO" id="GO:0009409">
    <property type="term" value="P:response to cold"/>
    <property type="evidence" value="ECO:0007669"/>
    <property type="project" value="UniProtKB-ARBA"/>
</dbReference>
<dbReference type="GO" id="GO:1990904">
    <property type="term" value="C:ribonucleoprotein complex"/>
    <property type="evidence" value="ECO:0007669"/>
    <property type="project" value="TreeGrafter"/>
</dbReference>
<comment type="subunit">
    <text evidence="4">Monomer.</text>
</comment>
<dbReference type="FunFam" id="3.30.70.240:FF:000002">
    <property type="entry name" value="GTP-binding protein TypA"/>
    <property type="match status" value="1"/>
</dbReference>
<dbReference type="AlphaFoldDB" id="A0A1Y4R2L1"/>
<dbReference type="PROSITE" id="PS00301">
    <property type="entry name" value="G_TR_1"/>
    <property type="match status" value="1"/>
</dbReference>
<dbReference type="NCBIfam" id="TIGR00231">
    <property type="entry name" value="small_GTP"/>
    <property type="match status" value="1"/>
</dbReference>
<dbReference type="GO" id="GO:0005829">
    <property type="term" value="C:cytosol"/>
    <property type="evidence" value="ECO:0007669"/>
    <property type="project" value="TreeGrafter"/>
</dbReference>
<keyword evidence="4" id="KW-0699">rRNA-binding</keyword>
<dbReference type="GO" id="GO:0005525">
    <property type="term" value="F:GTP binding"/>
    <property type="evidence" value="ECO:0007669"/>
    <property type="project" value="UniProtKB-UniRule"/>
</dbReference>
<evidence type="ECO:0000256" key="4">
    <source>
        <dbReference type="HAMAP-Rule" id="MF_00849"/>
    </source>
</evidence>
<name>A0A1Y4R2L1_9ENTE</name>
<evidence type="ECO:0000256" key="1">
    <source>
        <dbReference type="ARBA" id="ARBA00022741"/>
    </source>
</evidence>
<dbReference type="GO" id="GO:0019843">
    <property type="term" value="F:rRNA binding"/>
    <property type="evidence" value="ECO:0007669"/>
    <property type="project" value="UniProtKB-KW"/>
</dbReference>
<proteinExistence type="inferred from homology"/>
<dbReference type="InterPro" id="IPR005225">
    <property type="entry name" value="Small_GTP-bd"/>
</dbReference>
<dbReference type="Gene3D" id="2.40.30.10">
    <property type="entry name" value="Translation factors"/>
    <property type="match status" value="1"/>
</dbReference>
<dbReference type="InterPro" id="IPR047042">
    <property type="entry name" value="BipA_II"/>
</dbReference>
<feature type="binding site" evidence="4">
    <location>
        <begin position="130"/>
        <end position="133"/>
    </location>
    <ligand>
        <name>GTP</name>
        <dbReference type="ChEBI" id="CHEBI:37565"/>
    </ligand>
</feature>
<dbReference type="Gene3D" id="2.40.50.250">
    <property type="entry name" value="bipa protein"/>
    <property type="match status" value="1"/>
</dbReference>
<dbReference type="SUPFAM" id="SSF52540">
    <property type="entry name" value="P-loop containing nucleoside triphosphate hydrolases"/>
    <property type="match status" value="1"/>
</dbReference>
<dbReference type="GO" id="GO:0010467">
    <property type="term" value="P:gene expression"/>
    <property type="evidence" value="ECO:0007669"/>
    <property type="project" value="UniProtKB-ARBA"/>
</dbReference>
<protein>
    <recommendedName>
        <fullName evidence="4">Large ribosomal subunit assembly factor BipA</fullName>
        <ecNumber evidence="4">3.6.5.-</ecNumber>
    </recommendedName>
    <alternativeName>
        <fullName evidence="4">GTP-binding protein BipA</fullName>
    </alternativeName>
</protein>
<comment type="catalytic activity">
    <reaction evidence="3 4">
        <text>GTP + H2O = GDP + phosphate + H(+)</text>
        <dbReference type="Rhea" id="RHEA:19669"/>
        <dbReference type="ChEBI" id="CHEBI:15377"/>
        <dbReference type="ChEBI" id="CHEBI:15378"/>
        <dbReference type="ChEBI" id="CHEBI:37565"/>
        <dbReference type="ChEBI" id="CHEBI:43474"/>
        <dbReference type="ChEBI" id="CHEBI:58189"/>
    </reaction>
</comment>
<dbReference type="CDD" id="cd16263">
    <property type="entry name" value="BipA_III"/>
    <property type="match status" value="1"/>
</dbReference>
<dbReference type="GO" id="GO:0000027">
    <property type="term" value="P:ribosomal large subunit assembly"/>
    <property type="evidence" value="ECO:0007669"/>
    <property type="project" value="UniProtKB-UniRule"/>
</dbReference>
<dbReference type="FunFam" id="3.30.70.870:FF:000003">
    <property type="entry name" value="GTP-binding protein TypA"/>
    <property type="match status" value="1"/>
</dbReference>
<feature type="domain" description="Tr-type G" evidence="5">
    <location>
        <begin position="5"/>
        <end position="202"/>
    </location>
</feature>
<dbReference type="EMBL" id="NFLC01000001">
    <property type="protein sequence ID" value="OUQ11815.1"/>
    <property type="molecule type" value="Genomic_DNA"/>
</dbReference>
<dbReference type="Proteomes" id="UP000196074">
    <property type="component" value="Unassembled WGS sequence"/>
</dbReference>
<dbReference type="SUPFAM" id="SSF54980">
    <property type="entry name" value="EF-G C-terminal domain-like"/>
    <property type="match status" value="2"/>
</dbReference>
<dbReference type="Pfam" id="PF03144">
    <property type="entry name" value="GTP_EFTU_D2"/>
    <property type="match status" value="1"/>
</dbReference>
<dbReference type="GO" id="GO:0043022">
    <property type="term" value="F:ribosome binding"/>
    <property type="evidence" value="ECO:0007669"/>
    <property type="project" value="UniProtKB-UniRule"/>
</dbReference>
<dbReference type="InterPro" id="IPR000795">
    <property type="entry name" value="T_Tr_GTP-bd_dom"/>
</dbReference>
<evidence type="ECO:0000313" key="6">
    <source>
        <dbReference type="EMBL" id="OUQ11815.1"/>
    </source>
</evidence>
<keyword evidence="4" id="KW-0694">RNA-binding</keyword>
<dbReference type="FunFam" id="2.40.30.10:FF:000016">
    <property type="entry name" value="GTP-binding protein TypA"/>
    <property type="match status" value="1"/>
</dbReference>
<dbReference type="FunFam" id="2.40.50.250:FF:000001">
    <property type="entry name" value="GTP-binding protein TypA"/>
    <property type="match status" value="1"/>
</dbReference>
<dbReference type="SUPFAM" id="SSF50447">
    <property type="entry name" value="Translation proteins"/>
    <property type="match status" value="1"/>
</dbReference>
<dbReference type="FunFam" id="3.40.50.300:FF:000055">
    <property type="entry name" value="GTP-binding protein TypA"/>
    <property type="match status" value="1"/>
</dbReference>
<dbReference type="CDD" id="cd03691">
    <property type="entry name" value="BipA_TypA_II"/>
    <property type="match status" value="1"/>
</dbReference>
<evidence type="ECO:0000313" key="7">
    <source>
        <dbReference type="Proteomes" id="UP000196074"/>
    </source>
</evidence>
<comment type="caution">
    <text evidence="6">The sequence shown here is derived from an EMBL/GenBank/DDBJ whole genome shotgun (WGS) entry which is preliminary data.</text>
</comment>
<dbReference type="InterPro" id="IPR035651">
    <property type="entry name" value="BipA_V"/>
</dbReference>
<dbReference type="InterPro" id="IPR009000">
    <property type="entry name" value="Transl_B-barrel_sf"/>
</dbReference>
<feature type="binding site" evidence="4">
    <location>
        <begin position="17"/>
        <end position="22"/>
    </location>
    <ligand>
        <name>GTP</name>
        <dbReference type="ChEBI" id="CHEBI:37565"/>
    </ligand>
</feature>
<dbReference type="RefSeq" id="WP_087213799.1">
    <property type="nucleotide sequence ID" value="NZ_NFLC01000001.1"/>
</dbReference>
<dbReference type="InterPro" id="IPR035647">
    <property type="entry name" value="EFG_III/V"/>
</dbReference>
<comment type="similarity">
    <text evidence="4">Belongs to the TRAFAC class translation factor GTPase superfamily. Classic translation factor GTPase family. BipA subfamily.</text>
</comment>
<dbReference type="EC" id="3.6.5.-" evidence="4"/>
<accession>A0A1Y4R2L1</accession>
<dbReference type="Gene3D" id="3.30.70.870">
    <property type="entry name" value="Elongation Factor G (Translational Gtpase), domain 3"/>
    <property type="match status" value="1"/>
</dbReference>
<comment type="function">
    <text evidence="4">A 50S ribosomal subunit assembly protein with GTPase activity, required for 50S subunit assembly at low temperatures, may also play a role in translation. Binds GTP and analogs. Binds the 70S ribosome between the 30S and 50S subunits, in a similar position as ribosome-bound EF-G; it contacts a number of ribosomal proteins, both rRNAs and the A-site tRNA.</text>
</comment>
<dbReference type="InterPro" id="IPR004161">
    <property type="entry name" value="EFTu-like_2"/>
</dbReference>
<dbReference type="CDD" id="cd03710">
    <property type="entry name" value="BipA_TypA_C"/>
    <property type="match status" value="1"/>
</dbReference>
<dbReference type="InterPro" id="IPR006298">
    <property type="entry name" value="BipA"/>
</dbReference>
<dbReference type="Gene3D" id="3.30.70.240">
    <property type="match status" value="1"/>
</dbReference>
<keyword evidence="1 4" id="KW-0547">Nucleotide-binding</keyword>
<dbReference type="PROSITE" id="PS51722">
    <property type="entry name" value="G_TR_2"/>
    <property type="match status" value="1"/>
</dbReference>
<dbReference type="InterPro" id="IPR027417">
    <property type="entry name" value="P-loop_NTPase"/>
</dbReference>
<dbReference type="Pfam" id="PF21018">
    <property type="entry name" value="BipA_C"/>
    <property type="match status" value="1"/>
</dbReference>
<organism evidence="6 7">
    <name type="scientific">Enterococcus cecorum</name>
    <dbReference type="NCBI Taxonomy" id="44008"/>
    <lineage>
        <taxon>Bacteria</taxon>
        <taxon>Bacillati</taxon>
        <taxon>Bacillota</taxon>
        <taxon>Bacilli</taxon>
        <taxon>Lactobacillales</taxon>
        <taxon>Enterococcaceae</taxon>
        <taxon>Enterococcus</taxon>
    </lineage>
</organism>
<dbReference type="InterPro" id="IPR000640">
    <property type="entry name" value="EFG_V-like"/>
</dbReference>
<dbReference type="GO" id="GO:0000049">
    <property type="term" value="F:tRNA binding"/>
    <property type="evidence" value="ECO:0007669"/>
    <property type="project" value="UniProtKB-KW"/>
</dbReference>